<sequence>MSRSTQTSQVFKELGKHLKIQVMVTPGVASSLWNFGATTNFHWLCFFNKYACTQVCRMGLTLLANEYRSKENKLRFFMGTKHE</sequence>
<keyword evidence="2" id="KW-1185">Reference proteome</keyword>
<organism evidence="1 2">
    <name type="scientific">Phaseolus vulgaris</name>
    <name type="common">Kidney bean</name>
    <name type="synonym">French bean</name>
    <dbReference type="NCBI Taxonomy" id="3885"/>
    <lineage>
        <taxon>Eukaryota</taxon>
        <taxon>Viridiplantae</taxon>
        <taxon>Streptophyta</taxon>
        <taxon>Embryophyta</taxon>
        <taxon>Tracheophyta</taxon>
        <taxon>Spermatophyta</taxon>
        <taxon>Magnoliopsida</taxon>
        <taxon>eudicotyledons</taxon>
        <taxon>Gunneridae</taxon>
        <taxon>Pentapetalae</taxon>
        <taxon>rosids</taxon>
        <taxon>fabids</taxon>
        <taxon>Fabales</taxon>
        <taxon>Fabaceae</taxon>
        <taxon>Papilionoideae</taxon>
        <taxon>50 kb inversion clade</taxon>
        <taxon>NPAAA clade</taxon>
        <taxon>indigoferoid/millettioid clade</taxon>
        <taxon>Phaseoleae</taxon>
        <taxon>Phaseolus</taxon>
    </lineage>
</organism>
<dbReference type="Proteomes" id="UP000000226">
    <property type="component" value="Chromosome 11"/>
</dbReference>
<dbReference type="AlphaFoldDB" id="V7AFK2"/>
<gene>
    <name evidence="1" type="ORF">PHAVU_011G084800g</name>
</gene>
<evidence type="ECO:0000313" key="2">
    <source>
        <dbReference type="Proteomes" id="UP000000226"/>
    </source>
</evidence>
<proteinExistence type="predicted"/>
<dbReference type="EMBL" id="CM002298">
    <property type="protein sequence ID" value="ESW04314.1"/>
    <property type="molecule type" value="Genomic_DNA"/>
</dbReference>
<protein>
    <submittedName>
        <fullName evidence="1">Uncharacterized protein</fullName>
    </submittedName>
</protein>
<accession>V7AFK2</accession>
<dbReference type="Gramene" id="ESW04314">
    <property type="protein sequence ID" value="ESW04314"/>
    <property type="gene ID" value="PHAVU_011G084800g"/>
</dbReference>
<evidence type="ECO:0000313" key="1">
    <source>
        <dbReference type="EMBL" id="ESW04314.1"/>
    </source>
</evidence>
<name>V7AFK2_PHAVU</name>
<reference evidence="2" key="1">
    <citation type="journal article" date="2014" name="Nat. Genet.">
        <title>A reference genome for common bean and genome-wide analysis of dual domestications.</title>
        <authorList>
            <person name="Schmutz J."/>
            <person name="McClean P.E."/>
            <person name="Mamidi S."/>
            <person name="Wu G.A."/>
            <person name="Cannon S.B."/>
            <person name="Grimwood J."/>
            <person name="Jenkins J."/>
            <person name="Shu S."/>
            <person name="Song Q."/>
            <person name="Chavarro C."/>
            <person name="Torres-Torres M."/>
            <person name="Geffroy V."/>
            <person name="Moghaddam S.M."/>
            <person name="Gao D."/>
            <person name="Abernathy B."/>
            <person name="Barry K."/>
            <person name="Blair M."/>
            <person name="Brick M.A."/>
            <person name="Chovatia M."/>
            <person name="Gepts P."/>
            <person name="Goodstein D.M."/>
            <person name="Gonzales M."/>
            <person name="Hellsten U."/>
            <person name="Hyten D.L."/>
            <person name="Jia G."/>
            <person name="Kelly J.D."/>
            <person name="Kudrna D."/>
            <person name="Lee R."/>
            <person name="Richard M.M."/>
            <person name="Miklas P.N."/>
            <person name="Osorno J.M."/>
            <person name="Rodrigues J."/>
            <person name="Thareau V."/>
            <person name="Urrea C.A."/>
            <person name="Wang M."/>
            <person name="Yu Y."/>
            <person name="Zhang M."/>
            <person name="Wing R.A."/>
            <person name="Cregan P.B."/>
            <person name="Rokhsar D.S."/>
            <person name="Jackson S.A."/>
        </authorList>
    </citation>
    <scope>NUCLEOTIDE SEQUENCE [LARGE SCALE GENOMIC DNA]</scope>
    <source>
        <strain evidence="2">cv. G19833</strain>
    </source>
</reference>